<evidence type="ECO:0000256" key="1">
    <source>
        <dbReference type="SAM" id="Coils"/>
    </source>
</evidence>
<keyword evidence="3" id="KW-1185">Reference proteome</keyword>
<protein>
    <submittedName>
        <fullName evidence="2">Uncharacterized protein</fullName>
    </submittedName>
</protein>
<name>A0ABS1E3U7_9GAMM</name>
<gene>
    <name evidence="2" type="ORF">CKO13_02025</name>
</gene>
<dbReference type="Proteomes" id="UP000738126">
    <property type="component" value="Unassembled WGS sequence"/>
</dbReference>
<comment type="caution">
    <text evidence="2">The sequence shown here is derived from an EMBL/GenBank/DDBJ whole genome shotgun (WGS) entry which is preliminary data.</text>
</comment>
<dbReference type="EMBL" id="NRSH01000011">
    <property type="protein sequence ID" value="MBK1725817.1"/>
    <property type="molecule type" value="Genomic_DNA"/>
</dbReference>
<sequence length="144" mass="15925">MNAFIKRSLAWLLLASLLLGGGLFLSAYAQDRHAAARQALQAVERAQTDLRQLQRQVEAYREAVGRLGWDPGRERRREDVALAAEFSQGQLGLLEEMLRSNYGGDGIFSVRRFQLASSRGEGGALTYQVDLQGENLLLFEGGAQ</sequence>
<dbReference type="RefSeq" id="WP_200256325.1">
    <property type="nucleotide sequence ID" value="NZ_NRSH01000011.1"/>
</dbReference>
<reference evidence="2 3" key="1">
    <citation type="journal article" date="2020" name="Microorganisms">
        <title>Osmotic Adaptation and Compatible Solute Biosynthesis of Phototrophic Bacteria as Revealed from Genome Analyses.</title>
        <authorList>
            <person name="Imhoff J.F."/>
            <person name="Rahn T."/>
            <person name="Kunzel S."/>
            <person name="Keller A."/>
            <person name="Neulinger S.C."/>
        </authorList>
    </citation>
    <scope>NUCLEOTIDE SEQUENCE [LARGE SCALE GENOMIC DNA]</scope>
    <source>
        <strain evidence="2 3">DSM 15116</strain>
    </source>
</reference>
<accession>A0ABS1E3U7</accession>
<organism evidence="2 3">
    <name type="scientific">Halorhodospira neutriphila</name>
    <dbReference type="NCBI Taxonomy" id="168379"/>
    <lineage>
        <taxon>Bacteria</taxon>
        <taxon>Pseudomonadati</taxon>
        <taxon>Pseudomonadota</taxon>
        <taxon>Gammaproteobacteria</taxon>
        <taxon>Chromatiales</taxon>
        <taxon>Ectothiorhodospiraceae</taxon>
        <taxon>Halorhodospira</taxon>
    </lineage>
</organism>
<evidence type="ECO:0000313" key="3">
    <source>
        <dbReference type="Proteomes" id="UP000738126"/>
    </source>
</evidence>
<evidence type="ECO:0000313" key="2">
    <source>
        <dbReference type="EMBL" id="MBK1725817.1"/>
    </source>
</evidence>
<proteinExistence type="predicted"/>
<feature type="coiled-coil region" evidence="1">
    <location>
        <begin position="36"/>
        <end position="63"/>
    </location>
</feature>
<keyword evidence="1" id="KW-0175">Coiled coil</keyword>